<feature type="transmembrane region" description="Helical" evidence="1">
    <location>
        <begin position="209"/>
        <end position="228"/>
    </location>
</feature>
<evidence type="ECO:0000313" key="4">
    <source>
        <dbReference type="Proteomes" id="UP001596250"/>
    </source>
</evidence>
<dbReference type="InterPro" id="IPR043128">
    <property type="entry name" value="Rev_trsase/Diguanyl_cyclase"/>
</dbReference>
<feature type="transmembrane region" description="Helical" evidence="1">
    <location>
        <begin position="20"/>
        <end position="43"/>
    </location>
</feature>
<keyword evidence="1" id="KW-0472">Membrane</keyword>
<accession>A0ABW1ITG4</accession>
<feature type="transmembrane region" description="Helical" evidence="1">
    <location>
        <begin position="153"/>
        <end position="170"/>
    </location>
</feature>
<dbReference type="CDD" id="cd01949">
    <property type="entry name" value="GGDEF"/>
    <property type="match status" value="1"/>
</dbReference>
<feature type="transmembrane region" description="Helical" evidence="1">
    <location>
        <begin position="86"/>
        <end position="105"/>
    </location>
</feature>
<evidence type="ECO:0000256" key="1">
    <source>
        <dbReference type="SAM" id="Phobius"/>
    </source>
</evidence>
<protein>
    <submittedName>
        <fullName evidence="3">GGDEF domain-containing protein</fullName>
    </submittedName>
</protein>
<dbReference type="InterPro" id="IPR050469">
    <property type="entry name" value="Diguanylate_Cyclase"/>
</dbReference>
<dbReference type="SUPFAM" id="SSF55073">
    <property type="entry name" value="Nucleotide cyclase"/>
    <property type="match status" value="1"/>
</dbReference>
<name>A0ABW1ITG4_9BACL</name>
<dbReference type="Pfam" id="PF00990">
    <property type="entry name" value="GGDEF"/>
    <property type="match status" value="1"/>
</dbReference>
<dbReference type="SMART" id="SM00267">
    <property type="entry name" value="GGDEF"/>
    <property type="match status" value="1"/>
</dbReference>
<dbReference type="NCBIfam" id="TIGR00254">
    <property type="entry name" value="GGDEF"/>
    <property type="match status" value="1"/>
</dbReference>
<dbReference type="EMBL" id="JBHSQV010000179">
    <property type="protein sequence ID" value="MFC5988336.1"/>
    <property type="molecule type" value="Genomic_DNA"/>
</dbReference>
<dbReference type="InterPro" id="IPR000160">
    <property type="entry name" value="GGDEF_dom"/>
</dbReference>
<gene>
    <name evidence="3" type="ORF">ACFPXP_18185</name>
</gene>
<reference evidence="4" key="1">
    <citation type="journal article" date="2019" name="Int. J. Syst. Evol. Microbiol.">
        <title>The Global Catalogue of Microorganisms (GCM) 10K type strain sequencing project: providing services to taxonomists for standard genome sequencing and annotation.</title>
        <authorList>
            <consortium name="The Broad Institute Genomics Platform"/>
            <consortium name="The Broad Institute Genome Sequencing Center for Infectious Disease"/>
            <person name="Wu L."/>
            <person name="Ma J."/>
        </authorList>
    </citation>
    <scope>NUCLEOTIDE SEQUENCE [LARGE SCALE GENOMIC DNA]</scope>
    <source>
        <strain evidence="4">CCM 8749</strain>
    </source>
</reference>
<comment type="caution">
    <text evidence="3">The sequence shown here is derived from an EMBL/GenBank/DDBJ whole genome shotgun (WGS) entry which is preliminary data.</text>
</comment>
<dbReference type="Gene3D" id="3.30.70.270">
    <property type="match status" value="1"/>
</dbReference>
<organism evidence="3 4">
    <name type="scientific">Marinicrinis lubricantis</name>
    <dbReference type="NCBI Taxonomy" id="2086470"/>
    <lineage>
        <taxon>Bacteria</taxon>
        <taxon>Bacillati</taxon>
        <taxon>Bacillota</taxon>
        <taxon>Bacilli</taxon>
        <taxon>Bacillales</taxon>
        <taxon>Paenibacillaceae</taxon>
    </lineage>
</organism>
<feature type="transmembrane region" description="Helical" evidence="1">
    <location>
        <begin position="114"/>
        <end position="133"/>
    </location>
</feature>
<keyword evidence="4" id="KW-1185">Reference proteome</keyword>
<dbReference type="InterPro" id="IPR029787">
    <property type="entry name" value="Nucleotide_cyclase"/>
</dbReference>
<dbReference type="Proteomes" id="UP001596250">
    <property type="component" value="Unassembled WGS sequence"/>
</dbReference>
<dbReference type="PANTHER" id="PTHR45138:SF9">
    <property type="entry name" value="DIGUANYLATE CYCLASE DGCM-RELATED"/>
    <property type="match status" value="1"/>
</dbReference>
<evidence type="ECO:0000313" key="3">
    <source>
        <dbReference type="EMBL" id="MFC5988336.1"/>
    </source>
</evidence>
<keyword evidence="1" id="KW-0812">Transmembrane</keyword>
<keyword evidence="1" id="KW-1133">Transmembrane helix</keyword>
<dbReference type="PANTHER" id="PTHR45138">
    <property type="entry name" value="REGULATORY COMPONENTS OF SENSORY TRANSDUCTION SYSTEM"/>
    <property type="match status" value="1"/>
</dbReference>
<feature type="domain" description="GGDEF" evidence="2">
    <location>
        <begin position="264"/>
        <end position="387"/>
    </location>
</feature>
<feature type="transmembrane region" description="Helical" evidence="1">
    <location>
        <begin position="55"/>
        <end position="74"/>
    </location>
</feature>
<feature type="transmembrane region" description="Helical" evidence="1">
    <location>
        <begin position="177"/>
        <end position="197"/>
    </location>
</feature>
<dbReference type="RefSeq" id="WP_379895796.1">
    <property type="nucleotide sequence ID" value="NZ_CBCSCT010000015.1"/>
</dbReference>
<sequence>MTFSETHHPLPFDLLFGSTAPVVSASSILMILILMFIVTFRLYKDRKKKGYRSISLSLLIIIIQYIFILMLQWYKPENPLFETYTIQFLQVIAFIFINMGMYQLYNHSRFKQKFLSSTLLVAAFIIAGIYYYMTGSRTMTVQETLLQQSFLDVYLFLLIFLCFYLVAPYVGQRRKYYLGLTVFFMSHLSYVANQYVFQNNHGVLKVLQYFLPISYYSIVFLFVLDRVIELLQQVYRSAITDGLTGLYNRNYFNKQVDKALAKNMNTAVIFTDIDNFKKLNDTLGHQAGDDALCRVADILKQEAEGIGLAGRYGGEELVMLIVHPKAKVSAIAEQVRKRVETEAGVTVSVGYSKGKQGIDAEELTKQADEAMYISKTTGKNKVTGYSTRKKANSAES</sequence>
<dbReference type="PROSITE" id="PS50887">
    <property type="entry name" value="GGDEF"/>
    <property type="match status" value="1"/>
</dbReference>
<evidence type="ECO:0000259" key="2">
    <source>
        <dbReference type="PROSITE" id="PS50887"/>
    </source>
</evidence>
<proteinExistence type="predicted"/>